<feature type="compositionally biased region" description="Basic residues" evidence="3">
    <location>
        <begin position="750"/>
        <end position="759"/>
    </location>
</feature>
<dbReference type="SUPFAM" id="SSF50965">
    <property type="entry name" value="Galactose oxidase, central domain"/>
    <property type="match status" value="1"/>
</dbReference>
<reference evidence="6 7" key="1">
    <citation type="submission" date="2015-01" db="EMBL/GenBank/DDBJ databases">
        <title>The Genome Sequence of Exophiala oligosperma CBS72588.</title>
        <authorList>
            <consortium name="The Broad Institute Genomics Platform"/>
            <person name="Cuomo C."/>
            <person name="de Hoog S."/>
            <person name="Gorbushina A."/>
            <person name="Stielow B."/>
            <person name="Teixiera M."/>
            <person name="Abouelleil A."/>
            <person name="Chapman S.B."/>
            <person name="Priest M."/>
            <person name="Young S.K."/>
            <person name="Wortman J."/>
            <person name="Nusbaum C."/>
            <person name="Birren B."/>
        </authorList>
    </citation>
    <scope>NUCLEOTIDE SEQUENCE [LARGE SCALE GENOMIC DNA]</scope>
    <source>
        <strain evidence="6 7">CBS 72588</strain>
    </source>
</reference>
<evidence type="ECO:0000313" key="6">
    <source>
        <dbReference type="EMBL" id="KIW44925.1"/>
    </source>
</evidence>
<feature type="compositionally biased region" description="Polar residues" evidence="3">
    <location>
        <begin position="719"/>
        <end position="728"/>
    </location>
</feature>
<evidence type="ECO:0008006" key="8">
    <source>
        <dbReference type="Google" id="ProtNLM"/>
    </source>
</evidence>
<protein>
    <recommendedName>
        <fullName evidence="8">Kelch repeat protein</fullName>
    </recommendedName>
</protein>
<evidence type="ECO:0000256" key="2">
    <source>
        <dbReference type="ARBA" id="ARBA00022737"/>
    </source>
</evidence>
<feature type="chain" id="PRO_5002251654" description="Kelch repeat protein" evidence="5">
    <location>
        <begin position="21"/>
        <end position="804"/>
    </location>
</feature>
<keyword evidence="7" id="KW-1185">Reference proteome</keyword>
<evidence type="ECO:0000256" key="5">
    <source>
        <dbReference type="SAM" id="SignalP"/>
    </source>
</evidence>
<dbReference type="AlphaFoldDB" id="A0A0D2DR80"/>
<keyword evidence="4" id="KW-0472">Membrane</keyword>
<dbReference type="HOGENOM" id="CLU_360207_0_0_1"/>
<dbReference type="Proteomes" id="UP000053342">
    <property type="component" value="Unassembled WGS sequence"/>
</dbReference>
<name>A0A0D2DR80_9EURO</name>
<dbReference type="RefSeq" id="XP_016265141.1">
    <property type="nucleotide sequence ID" value="XM_016404136.1"/>
</dbReference>
<dbReference type="VEuPathDB" id="FungiDB:PV06_03361"/>
<evidence type="ECO:0000256" key="3">
    <source>
        <dbReference type="SAM" id="MobiDB-lite"/>
    </source>
</evidence>
<dbReference type="OrthoDB" id="540004at2759"/>
<dbReference type="PANTHER" id="PTHR46228">
    <property type="entry name" value="KELCH DOMAIN-CONTAINING PROTEIN"/>
    <property type="match status" value="1"/>
</dbReference>
<feature type="compositionally biased region" description="Low complexity" evidence="3">
    <location>
        <begin position="761"/>
        <end position="773"/>
    </location>
</feature>
<evidence type="ECO:0000313" key="7">
    <source>
        <dbReference type="Proteomes" id="UP000053342"/>
    </source>
</evidence>
<keyword evidence="4" id="KW-1133">Transmembrane helix</keyword>
<dbReference type="PANTHER" id="PTHR46228:SF2">
    <property type="entry name" value="KELCH REPEAT PROTEIN (AFU_ORTHOLOGUE AFUA_4G14350)"/>
    <property type="match status" value="1"/>
</dbReference>
<dbReference type="InterPro" id="IPR015915">
    <property type="entry name" value="Kelch-typ_b-propeller"/>
</dbReference>
<dbReference type="EMBL" id="KN847334">
    <property type="protein sequence ID" value="KIW44925.1"/>
    <property type="molecule type" value="Genomic_DNA"/>
</dbReference>
<feature type="compositionally biased region" description="Polar residues" evidence="3">
    <location>
        <begin position="774"/>
        <end position="789"/>
    </location>
</feature>
<feature type="transmembrane region" description="Helical" evidence="4">
    <location>
        <begin position="493"/>
        <end position="518"/>
    </location>
</feature>
<dbReference type="STRING" id="215243.A0A0D2DR80"/>
<keyword evidence="2" id="KW-0677">Repeat</keyword>
<dbReference type="PROSITE" id="PS51257">
    <property type="entry name" value="PROKAR_LIPOPROTEIN"/>
    <property type="match status" value="1"/>
</dbReference>
<feature type="compositionally biased region" description="Low complexity" evidence="3">
    <location>
        <begin position="682"/>
        <end position="700"/>
    </location>
</feature>
<keyword evidence="4" id="KW-0812">Transmembrane</keyword>
<feature type="region of interest" description="Disordered" evidence="3">
    <location>
        <begin position="571"/>
        <end position="643"/>
    </location>
</feature>
<feature type="signal peptide" evidence="5">
    <location>
        <begin position="1"/>
        <end position="20"/>
    </location>
</feature>
<dbReference type="Gene3D" id="2.120.10.80">
    <property type="entry name" value="Kelch-type beta propeller"/>
    <property type="match status" value="1"/>
</dbReference>
<evidence type="ECO:0000256" key="1">
    <source>
        <dbReference type="ARBA" id="ARBA00022441"/>
    </source>
</evidence>
<gene>
    <name evidence="6" type="ORF">PV06_03361</name>
</gene>
<accession>A0A0D2DR80</accession>
<keyword evidence="5" id="KW-0732">Signal</keyword>
<feature type="compositionally biased region" description="Low complexity" evidence="3">
    <location>
        <begin position="471"/>
        <end position="482"/>
    </location>
</feature>
<keyword evidence="1" id="KW-0880">Kelch repeat</keyword>
<dbReference type="GeneID" id="27355435"/>
<proteinExistence type="predicted"/>
<feature type="region of interest" description="Disordered" evidence="3">
    <location>
        <begin position="151"/>
        <end position="173"/>
    </location>
</feature>
<sequence length="804" mass="86413">MFLMLRCVSWILSLAVLASCDYTAKQIAGWDRPRAALIRDYVYLEGGKIQTGAWNDNTGQWVNPQTVSVTQGALFNLSLHEAFGVNEGDDPANFQSIPEAGVDNFYLDGFMFASYNEFYAWGGMLLNALNSVLRTVHDVLYDEPAGKSDADLGIPNTGYDPQNSNFPHGVTNGAGANAPSENISFYFGGLYNSDGAKYDYFNPPTDEANFLIRVTMDEISFADWAIVSPPDDGSIPWRAEGGLVWIPTSTQGILVALGGVVKPADTDFYVARDNVTTSMTFLKNFPVFDIGSSTWSLQPLSEGSPFPNKPMAQFCTAVASASDGSHHEIFVYGGWDSNNDTVASRDVWILSIPSFTWIKADTTGRQGDPRIGHVCVTPYPDQMIAIGGTTISEQPLTTSRTVDVYNLNTLEWTGSYDPDVHDDYKPNQVVLNVISATPTASGMPSNIASWFDNKYDMSKITNFGPYKKQQPATTSSNGTSTPTPAPHHHNRGWVVPVAVVVSVVGGLILLGCLLFLCFRKRILEHRRRVLRERENSIAAGNRTSFILPWIFSTSSAGAPKDVGSDTITEVEPAGSPPVMAPGPHEIDSRNRNDYFGGSQPRWSSSTAVRSPRADWEGPAEAQDTGITPIHEVSGSPMSEKPDGINYQFRNMAMYPPSVVSTGHHNIAAPQSATISNADESESVSAAGAAAPSSPRTASATNMSSPRGVPTIPEDGAATTLDSSDNGTESGPGGAAVLGALDPVSPLTNKQQRRPVHNRHNSSVSSGVSIPSPGLDQSSALPPRTRSLSMEENIGQGEDKGNRTL</sequence>
<dbReference type="InterPro" id="IPR011043">
    <property type="entry name" value="Gal_Oxase/kelch_b-propeller"/>
</dbReference>
<evidence type="ECO:0000256" key="4">
    <source>
        <dbReference type="SAM" id="Phobius"/>
    </source>
</evidence>
<feature type="region of interest" description="Disordered" evidence="3">
    <location>
        <begin position="466"/>
        <end position="488"/>
    </location>
</feature>
<organism evidence="6 7">
    <name type="scientific">Exophiala oligosperma</name>
    <dbReference type="NCBI Taxonomy" id="215243"/>
    <lineage>
        <taxon>Eukaryota</taxon>
        <taxon>Fungi</taxon>
        <taxon>Dikarya</taxon>
        <taxon>Ascomycota</taxon>
        <taxon>Pezizomycotina</taxon>
        <taxon>Eurotiomycetes</taxon>
        <taxon>Chaetothyriomycetidae</taxon>
        <taxon>Chaetothyriales</taxon>
        <taxon>Herpotrichiellaceae</taxon>
        <taxon>Exophiala</taxon>
    </lineage>
</organism>
<feature type="region of interest" description="Disordered" evidence="3">
    <location>
        <begin position="674"/>
        <end position="804"/>
    </location>
</feature>